<dbReference type="Pfam" id="PF01663">
    <property type="entry name" value="Phosphodiest"/>
    <property type="match status" value="1"/>
</dbReference>
<dbReference type="GO" id="GO:0046872">
    <property type="term" value="F:metal ion binding"/>
    <property type="evidence" value="ECO:0007669"/>
    <property type="project" value="UniProtKB-KW"/>
</dbReference>
<reference evidence="4" key="1">
    <citation type="submission" date="2006-10" db="EMBL/GenBank/DDBJ databases">
        <title>Complete sequence of Solibacter usitatus Ellin6076.</title>
        <authorList>
            <consortium name="US DOE Joint Genome Institute"/>
            <person name="Copeland A."/>
            <person name="Lucas S."/>
            <person name="Lapidus A."/>
            <person name="Barry K."/>
            <person name="Detter J.C."/>
            <person name="Glavina del Rio T."/>
            <person name="Hammon N."/>
            <person name="Israni S."/>
            <person name="Dalin E."/>
            <person name="Tice H."/>
            <person name="Pitluck S."/>
            <person name="Thompson L.S."/>
            <person name="Brettin T."/>
            <person name="Bruce D."/>
            <person name="Han C."/>
            <person name="Tapia R."/>
            <person name="Gilna P."/>
            <person name="Schmutz J."/>
            <person name="Larimer F."/>
            <person name="Land M."/>
            <person name="Hauser L."/>
            <person name="Kyrpides N."/>
            <person name="Mikhailova N."/>
            <person name="Janssen P.H."/>
            <person name="Kuske C.R."/>
            <person name="Richardson P."/>
        </authorList>
    </citation>
    <scope>NUCLEOTIDE SEQUENCE</scope>
    <source>
        <strain evidence="4">Ellin6076</strain>
    </source>
</reference>
<gene>
    <name evidence="4" type="ordered locus">Acid_4403</name>
</gene>
<sequence>MAICRREFTLGILAGTALSPLKALAPRPKLLVLVLLEQLRSDHLDAFSSQFGDKGLKKILSKGAHFPDCRHLASTFSSSSIATLATGAWPAQHGIVADNWFDTRARASAAASDEALLSGTLCAQIEEAEPTRTFVIGMDAAQTALFAGNPQTQQFWMDSDGRFTTLGETPDWLVQANNLKPVENAHNAAWMAIDARTGAPPLRTMRFDAAHPAEFRRLYGASPFGQQAQFELLRELIEKENLGQNGSFDFVCLIASAAANLGFEVGGGDPLMRQMVLQLDRHLGFLLEQLNNSPGENNFTLVLAAGHGIPNAPADMSRPRMAVEGESVAQAVNRALIAADAGRVARYIYPFLYLDTSGFRDPEPLRMLAARAAMSHPAVAACYTAGGYCTVRDSFEQRFRNSFHSQRSGDVMLSYHPGYVEDFGQGRGISYGSLYNYDVRVPLCFYGPQFRAGVFESPVQSVDLAPTLARATGMATPESSVGQVLGEAFA</sequence>
<dbReference type="Gene3D" id="3.40.720.10">
    <property type="entry name" value="Alkaline Phosphatase, subunit A"/>
    <property type="match status" value="1"/>
</dbReference>
<dbReference type="Gene3D" id="3.30.1360.150">
    <property type="match status" value="1"/>
</dbReference>
<keyword evidence="3" id="KW-0732">Signal</keyword>
<evidence type="ECO:0000256" key="2">
    <source>
        <dbReference type="ARBA" id="ARBA00022723"/>
    </source>
</evidence>
<evidence type="ECO:0000256" key="1">
    <source>
        <dbReference type="ARBA" id="ARBA00022553"/>
    </source>
</evidence>
<dbReference type="InParanoid" id="Q01YA1"/>
<accession>Q01YA1</accession>
<dbReference type="SUPFAM" id="SSF53649">
    <property type="entry name" value="Alkaline phosphatase-like"/>
    <property type="match status" value="1"/>
</dbReference>
<dbReference type="GO" id="GO:0004035">
    <property type="term" value="F:alkaline phosphatase activity"/>
    <property type="evidence" value="ECO:0007669"/>
    <property type="project" value="InterPro"/>
</dbReference>
<dbReference type="AlphaFoldDB" id="Q01YA1"/>
<dbReference type="PANTHER" id="PTHR10151">
    <property type="entry name" value="ECTONUCLEOTIDE PYROPHOSPHATASE/PHOSPHODIESTERASE"/>
    <property type="match status" value="1"/>
</dbReference>
<keyword evidence="2" id="KW-0479">Metal-binding</keyword>
<evidence type="ECO:0000256" key="3">
    <source>
        <dbReference type="ARBA" id="ARBA00022729"/>
    </source>
</evidence>
<protein>
    <submittedName>
        <fullName evidence="4">Type I phosphodiesterase/nucleotide pyrophosphatase</fullName>
    </submittedName>
</protein>
<dbReference type="STRING" id="234267.Acid_4403"/>
<dbReference type="PIRSF" id="PIRSF031924">
    <property type="entry name" value="Pi-irrepressible_AP"/>
    <property type="match status" value="1"/>
</dbReference>
<dbReference type="EMBL" id="CP000473">
    <property type="protein sequence ID" value="ABJ85364.1"/>
    <property type="molecule type" value="Genomic_DNA"/>
</dbReference>
<dbReference type="KEGG" id="sus:Acid_4403"/>
<evidence type="ECO:0000313" key="4">
    <source>
        <dbReference type="EMBL" id="ABJ85364.1"/>
    </source>
</evidence>
<dbReference type="eggNOG" id="COG1524">
    <property type="taxonomic scope" value="Bacteria"/>
</dbReference>
<dbReference type="InterPro" id="IPR002591">
    <property type="entry name" value="Phosphodiest/P_Trfase"/>
</dbReference>
<proteinExistence type="predicted"/>
<organism evidence="4">
    <name type="scientific">Solibacter usitatus (strain Ellin6076)</name>
    <dbReference type="NCBI Taxonomy" id="234267"/>
    <lineage>
        <taxon>Bacteria</taxon>
        <taxon>Pseudomonadati</taxon>
        <taxon>Acidobacteriota</taxon>
        <taxon>Terriglobia</taxon>
        <taxon>Bryobacterales</taxon>
        <taxon>Solibacteraceae</taxon>
        <taxon>Candidatus Solibacter</taxon>
    </lineage>
</organism>
<dbReference type="InterPro" id="IPR026263">
    <property type="entry name" value="Alkaline_phosphatase_prok"/>
</dbReference>
<dbReference type="HOGENOM" id="CLU_034095_0_0_0"/>
<name>Q01YA1_SOLUE</name>
<keyword evidence="1" id="KW-0597">Phosphoprotein</keyword>
<dbReference type="PANTHER" id="PTHR10151:SF120">
    <property type="entry name" value="BIS(5'-ADENOSYL)-TRIPHOSPHATASE"/>
    <property type="match status" value="1"/>
</dbReference>
<dbReference type="InterPro" id="IPR017850">
    <property type="entry name" value="Alkaline_phosphatase_core_sf"/>
</dbReference>